<dbReference type="FunFam" id="2.60.40.60:FF:000009">
    <property type="entry name" value="Cadherin 24"/>
    <property type="match status" value="1"/>
</dbReference>
<accession>A0A6I9P0C1</accession>
<evidence type="ECO:0000256" key="3">
    <source>
        <dbReference type="ARBA" id="ARBA00022837"/>
    </source>
</evidence>
<dbReference type="GO" id="GO:0099560">
    <property type="term" value="P:synaptic membrane adhesion"/>
    <property type="evidence" value="ECO:0007669"/>
    <property type="project" value="TreeGrafter"/>
</dbReference>
<dbReference type="SUPFAM" id="SSF49313">
    <property type="entry name" value="Cadherin-like"/>
    <property type="match status" value="2"/>
</dbReference>
<sequence>NIIQVRGLDTGGGGGMKGLMEIGLKRSGLSRTLDLEEREAEGVEEGCVESPVMTTLQSDQDQGNGLVKYVLSGEGAGTIFVIDENNGDLHATRRLDREEKGFYILRATVVNKGTGLKLEPETEFTVKLHDINDNEPHFSKELYTGSVPERSDIGTSVIQVTATDADDSMYGSSARLVYSISQGHPYFSVDPTTGVIRTALGPGDMDREQREHYQVVIEAKDMAGQRGGLTGTTAVNITLTDVNDNPPRFTQ</sequence>
<dbReference type="PANTHER" id="PTHR24027">
    <property type="entry name" value="CADHERIN-23"/>
    <property type="match status" value="1"/>
</dbReference>
<dbReference type="PRINTS" id="PR00205">
    <property type="entry name" value="CADHERIN"/>
</dbReference>
<feature type="domain" description="Cadherin" evidence="6">
    <location>
        <begin position="27"/>
        <end position="138"/>
    </location>
</feature>
<dbReference type="GO" id="GO:0007043">
    <property type="term" value="P:cell-cell junction assembly"/>
    <property type="evidence" value="ECO:0007669"/>
    <property type="project" value="TreeGrafter"/>
</dbReference>
<dbReference type="GO" id="GO:0016477">
    <property type="term" value="P:cell migration"/>
    <property type="evidence" value="ECO:0007669"/>
    <property type="project" value="TreeGrafter"/>
</dbReference>
<dbReference type="KEGG" id="ncc:104954973"/>
<dbReference type="OrthoDB" id="6250271at2759"/>
<dbReference type="GO" id="GO:0000902">
    <property type="term" value="P:cell morphogenesis"/>
    <property type="evidence" value="ECO:0007669"/>
    <property type="project" value="TreeGrafter"/>
</dbReference>
<feature type="non-terminal residue" evidence="8">
    <location>
        <position position="1"/>
    </location>
</feature>
<dbReference type="GO" id="GO:0005912">
    <property type="term" value="C:adherens junction"/>
    <property type="evidence" value="ECO:0007669"/>
    <property type="project" value="TreeGrafter"/>
</dbReference>
<dbReference type="GO" id="GO:0045296">
    <property type="term" value="F:cadherin binding"/>
    <property type="evidence" value="ECO:0007669"/>
    <property type="project" value="TreeGrafter"/>
</dbReference>
<dbReference type="CDD" id="cd11304">
    <property type="entry name" value="Cadherin_repeat"/>
    <property type="match status" value="2"/>
</dbReference>
<comment type="subcellular location">
    <subcellularLocation>
        <location evidence="1">Membrane</location>
    </subcellularLocation>
</comment>
<dbReference type="GO" id="GO:0044331">
    <property type="term" value="P:cell-cell adhesion mediated by cadherin"/>
    <property type="evidence" value="ECO:0007669"/>
    <property type="project" value="TreeGrafter"/>
</dbReference>
<name>A0A6I9P0C1_9TELE</name>
<dbReference type="AlphaFoldDB" id="A0A6I9P0C1"/>
<proteinExistence type="predicted"/>
<keyword evidence="4" id="KW-0472">Membrane</keyword>
<reference evidence="8" key="1">
    <citation type="submission" date="2025-08" db="UniProtKB">
        <authorList>
            <consortium name="RefSeq"/>
        </authorList>
    </citation>
    <scope>IDENTIFICATION</scope>
    <source>
        <tissue evidence="8">Muscle</tissue>
    </source>
</reference>
<evidence type="ECO:0000313" key="7">
    <source>
        <dbReference type="Proteomes" id="UP000504611"/>
    </source>
</evidence>
<dbReference type="PROSITE" id="PS00232">
    <property type="entry name" value="CADHERIN_1"/>
    <property type="match status" value="1"/>
</dbReference>
<dbReference type="GO" id="GO:0016342">
    <property type="term" value="C:catenin complex"/>
    <property type="evidence" value="ECO:0007669"/>
    <property type="project" value="TreeGrafter"/>
</dbReference>
<dbReference type="Pfam" id="PF00028">
    <property type="entry name" value="Cadherin"/>
    <property type="match status" value="2"/>
</dbReference>
<keyword evidence="3 5" id="KW-0106">Calcium</keyword>
<evidence type="ECO:0000256" key="1">
    <source>
        <dbReference type="ARBA" id="ARBA00004370"/>
    </source>
</evidence>
<dbReference type="GO" id="GO:0007156">
    <property type="term" value="P:homophilic cell adhesion via plasma membrane adhesion molecules"/>
    <property type="evidence" value="ECO:0007669"/>
    <property type="project" value="InterPro"/>
</dbReference>
<dbReference type="GO" id="GO:0034332">
    <property type="term" value="P:adherens junction organization"/>
    <property type="evidence" value="ECO:0007669"/>
    <property type="project" value="TreeGrafter"/>
</dbReference>
<evidence type="ECO:0000256" key="4">
    <source>
        <dbReference type="ARBA" id="ARBA00023136"/>
    </source>
</evidence>
<feature type="non-terminal residue" evidence="8">
    <location>
        <position position="251"/>
    </location>
</feature>
<dbReference type="FunFam" id="2.60.40.60:FF:000008">
    <property type="entry name" value="Cadherin 24"/>
    <property type="match status" value="1"/>
</dbReference>
<dbReference type="InterPro" id="IPR002126">
    <property type="entry name" value="Cadherin-like_dom"/>
</dbReference>
<dbReference type="PROSITE" id="PS50268">
    <property type="entry name" value="CADHERIN_2"/>
    <property type="match status" value="2"/>
</dbReference>
<organism evidence="7 8">
    <name type="scientific">Notothenia coriiceps</name>
    <name type="common">black rockcod</name>
    <dbReference type="NCBI Taxonomy" id="8208"/>
    <lineage>
        <taxon>Eukaryota</taxon>
        <taxon>Metazoa</taxon>
        <taxon>Chordata</taxon>
        <taxon>Craniata</taxon>
        <taxon>Vertebrata</taxon>
        <taxon>Euteleostomi</taxon>
        <taxon>Actinopterygii</taxon>
        <taxon>Neopterygii</taxon>
        <taxon>Teleostei</taxon>
        <taxon>Neoteleostei</taxon>
        <taxon>Acanthomorphata</taxon>
        <taxon>Eupercaria</taxon>
        <taxon>Perciformes</taxon>
        <taxon>Notothenioidei</taxon>
        <taxon>Nototheniidae</taxon>
        <taxon>Notothenia</taxon>
    </lineage>
</organism>
<dbReference type="GO" id="GO:0016339">
    <property type="term" value="P:calcium-dependent cell-cell adhesion via plasma membrane cell adhesion molecules"/>
    <property type="evidence" value="ECO:0007669"/>
    <property type="project" value="TreeGrafter"/>
</dbReference>
<dbReference type="InterPro" id="IPR015919">
    <property type="entry name" value="Cadherin-like_sf"/>
</dbReference>
<dbReference type="GeneID" id="104954973"/>
<keyword evidence="2" id="KW-0677">Repeat</keyword>
<keyword evidence="7" id="KW-1185">Reference proteome</keyword>
<dbReference type="Proteomes" id="UP000504611">
    <property type="component" value="Unplaced"/>
</dbReference>
<dbReference type="SMART" id="SM00112">
    <property type="entry name" value="CA"/>
    <property type="match status" value="2"/>
</dbReference>
<evidence type="ECO:0000313" key="8">
    <source>
        <dbReference type="RefSeq" id="XP_010780493.1"/>
    </source>
</evidence>
<gene>
    <name evidence="8" type="primary">LOC104954973</name>
</gene>
<evidence type="ECO:0000256" key="5">
    <source>
        <dbReference type="PROSITE-ProRule" id="PRU00043"/>
    </source>
</evidence>
<dbReference type="InterPro" id="IPR020894">
    <property type="entry name" value="Cadherin_CS"/>
</dbReference>
<evidence type="ECO:0000259" key="6">
    <source>
        <dbReference type="PROSITE" id="PS50268"/>
    </source>
</evidence>
<dbReference type="GO" id="GO:0008013">
    <property type="term" value="F:beta-catenin binding"/>
    <property type="evidence" value="ECO:0007669"/>
    <property type="project" value="TreeGrafter"/>
</dbReference>
<dbReference type="InterPro" id="IPR039808">
    <property type="entry name" value="Cadherin"/>
</dbReference>
<dbReference type="RefSeq" id="XP_010780493.1">
    <property type="nucleotide sequence ID" value="XM_010782191.1"/>
</dbReference>
<dbReference type="Gene3D" id="2.60.40.60">
    <property type="entry name" value="Cadherins"/>
    <property type="match status" value="2"/>
</dbReference>
<dbReference type="PANTHER" id="PTHR24027:SF428">
    <property type="entry name" value="CADHERIN 6"/>
    <property type="match status" value="1"/>
</dbReference>
<feature type="domain" description="Cadherin" evidence="6">
    <location>
        <begin position="139"/>
        <end position="249"/>
    </location>
</feature>
<evidence type="ECO:0000256" key="2">
    <source>
        <dbReference type="ARBA" id="ARBA00022737"/>
    </source>
</evidence>
<dbReference type="GO" id="GO:0005509">
    <property type="term" value="F:calcium ion binding"/>
    <property type="evidence" value="ECO:0007669"/>
    <property type="project" value="UniProtKB-UniRule"/>
</dbReference>
<protein>
    <submittedName>
        <fullName evidence="8">Cadherin-10-like</fullName>
    </submittedName>
</protein>